<feature type="compositionally biased region" description="Low complexity" evidence="7">
    <location>
        <begin position="912"/>
        <end position="924"/>
    </location>
</feature>
<dbReference type="InterPro" id="IPR000719">
    <property type="entry name" value="Prot_kinase_dom"/>
</dbReference>
<evidence type="ECO:0000256" key="7">
    <source>
        <dbReference type="SAM" id="MobiDB-lite"/>
    </source>
</evidence>
<feature type="region of interest" description="Disordered" evidence="7">
    <location>
        <begin position="1"/>
        <end position="88"/>
    </location>
</feature>
<keyword evidence="4" id="KW-0418">Kinase</keyword>
<dbReference type="InterPro" id="IPR054000">
    <property type="entry name" value="MLKL_N"/>
</dbReference>
<feature type="compositionally biased region" description="Pro residues" evidence="7">
    <location>
        <begin position="863"/>
        <end position="872"/>
    </location>
</feature>
<evidence type="ECO:0000259" key="8">
    <source>
        <dbReference type="PROSITE" id="PS50011"/>
    </source>
</evidence>
<evidence type="ECO:0000256" key="4">
    <source>
        <dbReference type="ARBA" id="ARBA00022777"/>
    </source>
</evidence>
<feature type="region of interest" description="Disordered" evidence="7">
    <location>
        <begin position="504"/>
        <end position="545"/>
    </location>
</feature>
<proteinExistence type="predicted"/>
<feature type="region of interest" description="Disordered" evidence="7">
    <location>
        <begin position="107"/>
        <end position="133"/>
    </location>
</feature>
<dbReference type="Pfam" id="PF07714">
    <property type="entry name" value="PK_Tyr_Ser-Thr"/>
    <property type="match status" value="1"/>
</dbReference>
<feature type="region of interest" description="Disordered" evidence="7">
    <location>
        <begin position="837"/>
        <end position="953"/>
    </location>
</feature>
<feature type="region of interest" description="Disordered" evidence="7">
    <location>
        <begin position="143"/>
        <end position="162"/>
    </location>
</feature>
<reference evidence="9 10" key="1">
    <citation type="journal article" date="2021" name="Environ. Microbiol.">
        <title>Gene family expansions and transcriptome signatures uncover fungal adaptations to wood decay.</title>
        <authorList>
            <person name="Hage H."/>
            <person name="Miyauchi S."/>
            <person name="Viragh M."/>
            <person name="Drula E."/>
            <person name="Min B."/>
            <person name="Chaduli D."/>
            <person name="Navarro D."/>
            <person name="Favel A."/>
            <person name="Norest M."/>
            <person name="Lesage-Meessen L."/>
            <person name="Balint B."/>
            <person name="Merenyi Z."/>
            <person name="de Eugenio L."/>
            <person name="Morin E."/>
            <person name="Martinez A.T."/>
            <person name="Baldrian P."/>
            <person name="Stursova M."/>
            <person name="Martinez M.J."/>
            <person name="Novotny C."/>
            <person name="Magnuson J.K."/>
            <person name="Spatafora J.W."/>
            <person name="Maurice S."/>
            <person name="Pangilinan J."/>
            <person name="Andreopoulos W."/>
            <person name="LaButti K."/>
            <person name="Hundley H."/>
            <person name="Na H."/>
            <person name="Kuo A."/>
            <person name="Barry K."/>
            <person name="Lipzen A."/>
            <person name="Henrissat B."/>
            <person name="Riley R."/>
            <person name="Ahrendt S."/>
            <person name="Nagy L.G."/>
            <person name="Grigoriev I.V."/>
            <person name="Martin F."/>
            <person name="Rosso M.N."/>
        </authorList>
    </citation>
    <scope>NUCLEOTIDE SEQUENCE [LARGE SCALE GENOMIC DNA]</scope>
    <source>
        <strain evidence="9 10">CIRM-BRFM 1785</strain>
    </source>
</reference>
<feature type="compositionally biased region" description="Low complexity" evidence="7">
    <location>
        <begin position="119"/>
        <end position="131"/>
    </location>
</feature>
<gene>
    <name evidence="9" type="ORF">C8Q71DRAFT_553857</name>
</gene>
<organism evidence="9 10">
    <name type="scientific">Rhodofomes roseus</name>
    <dbReference type="NCBI Taxonomy" id="34475"/>
    <lineage>
        <taxon>Eukaryota</taxon>
        <taxon>Fungi</taxon>
        <taxon>Dikarya</taxon>
        <taxon>Basidiomycota</taxon>
        <taxon>Agaricomycotina</taxon>
        <taxon>Agaricomycetes</taxon>
        <taxon>Polyporales</taxon>
        <taxon>Rhodofomes</taxon>
    </lineage>
</organism>
<evidence type="ECO:0000256" key="5">
    <source>
        <dbReference type="ARBA" id="ARBA00022840"/>
    </source>
</evidence>
<feature type="compositionally biased region" description="Polar residues" evidence="7">
    <location>
        <begin position="874"/>
        <end position="900"/>
    </location>
</feature>
<feature type="compositionally biased region" description="Basic and acidic residues" evidence="7">
    <location>
        <begin position="847"/>
        <end position="861"/>
    </location>
</feature>
<dbReference type="InterPro" id="IPR017441">
    <property type="entry name" value="Protein_kinase_ATP_BS"/>
</dbReference>
<evidence type="ECO:0000256" key="2">
    <source>
        <dbReference type="ARBA" id="ARBA00022679"/>
    </source>
</evidence>
<dbReference type="Proteomes" id="UP000814176">
    <property type="component" value="Unassembled WGS sequence"/>
</dbReference>
<dbReference type="InterPro" id="IPR001245">
    <property type="entry name" value="Ser-Thr/Tyr_kinase_cat_dom"/>
</dbReference>
<dbReference type="PANTHER" id="PTHR44329">
    <property type="entry name" value="SERINE/THREONINE-PROTEIN KINASE TNNI3K-RELATED"/>
    <property type="match status" value="1"/>
</dbReference>
<dbReference type="PROSITE" id="PS50011">
    <property type="entry name" value="PROTEIN_KINASE_DOM"/>
    <property type="match status" value="1"/>
</dbReference>
<dbReference type="RefSeq" id="XP_047779663.1">
    <property type="nucleotide sequence ID" value="XM_047919307.1"/>
</dbReference>
<dbReference type="SUPFAM" id="SSF56112">
    <property type="entry name" value="Protein kinase-like (PK-like)"/>
    <property type="match status" value="1"/>
</dbReference>
<evidence type="ECO:0000256" key="3">
    <source>
        <dbReference type="ARBA" id="ARBA00022741"/>
    </source>
</evidence>
<dbReference type="InterPro" id="IPR036537">
    <property type="entry name" value="Adaptor_Cbl_N_dom_sf"/>
</dbReference>
<evidence type="ECO:0000256" key="6">
    <source>
        <dbReference type="PROSITE-ProRule" id="PRU10141"/>
    </source>
</evidence>
<keyword evidence="3 6" id="KW-0547">Nucleotide-binding</keyword>
<dbReference type="InterPro" id="IPR008271">
    <property type="entry name" value="Ser/Thr_kinase_AS"/>
</dbReference>
<dbReference type="PRINTS" id="PR00109">
    <property type="entry name" value="TYRKINASE"/>
</dbReference>
<dbReference type="EMBL" id="JADCUA010000008">
    <property type="protein sequence ID" value="KAH9837625.1"/>
    <property type="molecule type" value="Genomic_DNA"/>
</dbReference>
<dbReference type="GeneID" id="72000039"/>
<dbReference type="InterPro" id="IPR059179">
    <property type="entry name" value="MLKL-like_MCAfunc"/>
</dbReference>
<keyword evidence="2" id="KW-0808">Transferase</keyword>
<feature type="domain" description="Protein kinase" evidence="8">
    <location>
        <begin position="577"/>
        <end position="834"/>
    </location>
</feature>
<feature type="binding site" evidence="6">
    <location>
        <position position="604"/>
    </location>
    <ligand>
        <name>ATP</name>
        <dbReference type="ChEBI" id="CHEBI:30616"/>
    </ligand>
</feature>
<evidence type="ECO:0000313" key="10">
    <source>
        <dbReference type="Proteomes" id="UP000814176"/>
    </source>
</evidence>
<dbReference type="PROSITE" id="PS00108">
    <property type="entry name" value="PROTEIN_KINASE_ST"/>
    <property type="match status" value="1"/>
</dbReference>
<evidence type="ECO:0000313" key="9">
    <source>
        <dbReference type="EMBL" id="KAH9837625.1"/>
    </source>
</evidence>
<dbReference type="InterPro" id="IPR011009">
    <property type="entry name" value="Kinase-like_dom_sf"/>
</dbReference>
<keyword evidence="5 6" id="KW-0067">ATP-binding</keyword>
<dbReference type="Gene3D" id="1.10.510.10">
    <property type="entry name" value="Transferase(Phosphotransferase) domain 1"/>
    <property type="match status" value="1"/>
</dbReference>
<dbReference type="SMART" id="SM00220">
    <property type="entry name" value="S_TKc"/>
    <property type="match status" value="1"/>
</dbReference>
<feature type="compositionally biased region" description="Basic and acidic residues" evidence="7">
    <location>
        <begin position="525"/>
        <end position="545"/>
    </location>
</feature>
<dbReference type="InterPro" id="IPR051681">
    <property type="entry name" value="Ser/Thr_Kinases-Pseudokinases"/>
</dbReference>
<dbReference type="Pfam" id="PF22215">
    <property type="entry name" value="MLKL_N"/>
    <property type="match status" value="1"/>
</dbReference>
<name>A0ABQ8KIG1_9APHY</name>
<keyword evidence="1" id="KW-0723">Serine/threonine-protein kinase</keyword>
<protein>
    <recommendedName>
        <fullName evidence="8">Protein kinase domain-containing protein</fullName>
    </recommendedName>
</protein>
<accession>A0ABQ8KIG1</accession>
<comment type="caution">
    <text evidence="9">The sequence shown here is derived from an EMBL/GenBank/DDBJ whole genome shotgun (WGS) entry which is preliminary data.</text>
</comment>
<evidence type="ECO:0000256" key="1">
    <source>
        <dbReference type="ARBA" id="ARBA00022527"/>
    </source>
</evidence>
<keyword evidence="10" id="KW-1185">Reference proteome</keyword>
<dbReference type="PROSITE" id="PS00107">
    <property type="entry name" value="PROTEIN_KINASE_ATP"/>
    <property type="match status" value="1"/>
</dbReference>
<dbReference type="Gene3D" id="1.20.930.20">
    <property type="entry name" value="Adaptor protein Cbl, N-terminal domain"/>
    <property type="match status" value="1"/>
</dbReference>
<dbReference type="PANTHER" id="PTHR44329:SF288">
    <property type="entry name" value="MITOGEN-ACTIVATED PROTEIN KINASE KINASE KINASE 20"/>
    <property type="match status" value="1"/>
</dbReference>
<dbReference type="CDD" id="cd21037">
    <property type="entry name" value="MLKL_NTD"/>
    <property type="match status" value="1"/>
</dbReference>
<sequence>MDSRPKPSTGRNHPQSAPEMVRSTPTRSPLHSSPLAKEVPLPGVPTIDLGDDEPASSHSPPHNHIPGSRRRGLSTSTIRPDHASGSVPVARVASNPLPYAQSATSSFSSLGVHGAQPATRSRSSSTGRGRSISPLRDSIFTWRVRSRRSQTPPNGVPQGWWNSREVDARPWSDVEKRTKSIPPEQAEGWERTRKRVSEAVVNVLGVAEDVGHEALVISSELLEFAPLPGLRVAATALLDIWEALQMVDVNRMACLRLTERCATILFSVREEIAEAGDQVGEELLYPIQRLVESFTEVHRFLQKQNHRPFIKRYLKRDEIQRHISVCDSALNDALGMFSLSIQIRILKQVLRAEQQRQIDTAALLDELHGRREQPRVLPAPQPNTLQLAGTDELHVADVTPIASFEQLLHASPEQIRTTLNAVTLRQNEHDLAQDTADLRQLMRTVLQANSDVEMIRILQVGRDEMPEAIKALQRALESEVERESAAADSEDTVLVASISSTAVTHPGAGGEGATLSRSATVASVESRKTASDRSSSHKRTPKDTLDREFIETGIDALRRLSTAEVSLPSWTITRYEVDREQKIGIGYFSDVYKGTWRDRTVAIKVLAETTPRQLFIHEVNIWKSLSHPNVLELLGASSTSSEPPWFFVSPYMKNGSLVSYLKGLPSLDSVDLLKMIHQIAKGMAYLHSKDVLHGDLKGANVLVDDRGCCVISDFGQSEIKSEVYRLSGTPTPHGTLRWQAPELMAGQSELTQQIDVYAFAFCCIEILTKGGLPWPLADDDAVRHFVLRENMRPEIPLINQKWTTLLAEIMQACWRREPSGRPSFAKVVQDIQQLRQRVGGDVNDTPRPPHHELADERKSPDMHPIPLPPLPPDTTATFIEGNSLSDDDTSYQTALGTSPIPSEPAPSYVEKLLPSPDLSRRSSLGMSDTDDSHSDSAVMLDPPGYQSPPPFDERTAEFRNERRYRMLLQHEFHPSLSLPLWTPTQVPLGSVGYLSKPEGKFITLFNAFKPLESSGGRTADMASIEGYGRVTTGTQKSDKRNVAQRGMDMIQSWLTSRSNQPPTTVSRRYSSPLRAGHKTAHMFTESTAYRYMENLEAPKRWFKANVDAILREYGDEHCIGREDIFLVIGTLEAQDYSLYVSHSHPDGTLNFNVYSSPRSGQAWGHFDITTDLSSSVIGGPVYDEPDGNQLDVSANKVSPVGRGGKWDAVLLARLRFTTDGVEPTSK</sequence>